<dbReference type="Gene3D" id="3.40.50.1100">
    <property type="match status" value="2"/>
</dbReference>
<reference evidence="7 8" key="1">
    <citation type="submission" date="2020-04" db="EMBL/GenBank/DDBJ databases">
        <title>Salinimonas sp. HHU 13199.</title>
        <authorList>
            <person name="Cui X."/>
            <person name="Zhang D."/>
        </authorList>
    </citation>
    <scope>NUCLEOTIDE SEQUENCE [LARGE SCALE GENOMIC DNA]</scope>
    <source>
        <strain evidence="7 8">HHU 13199</strain>
    </source>
</reference>
<dbReference type="EMBL" id="JABBXD010000010">
    <property type="protein sequence ID" value="MBD3587083.1"/>
    <property type="molecule type" value="Genomic_DNA"/>
</dbReference>
<evidence type="ECO:0000256" key="5">
    <source>
        <dbReference type="ARBA" id="ARBA00047931"/>
    </source>
</evidence>
<organism evidence="7 8">
    <name type="scientific">Salinimonas profundi</name>
    <dbReference type="NCBI Taxonomy" id="2729140"/>
    <lineage>
        <taxon>Bacteria</taxon>
        <taxon>Pseudomonadati</taxon>
        <taxon>Pseudomonadota</taxon>
        <taxon>Gammaproteobacteria</taxon>
        <taxon>Alteromonadales</taxon>
        <taxon>Alteromonadaceae</taxon>
        <taxon>Alteromonas/Salinimonas group</taxon>
        <taxon>Salinimonas</taxon>
    </lineage>
</organism>
<proteinExistence type="predicted"/>
<evidence type="ECO:0000256" key="2">
    <source>
        <dbReference type="ARBA" id="ARBA00004962"/>
    </source>
</evidence>
<accession>A0ABR8LNX1</accession>
<dbReference type="InterPro" id="IPR001926">
    <property type="entry name" value="TrpB-like_PALP"/>
</dbReference>
<keyword evidence="4" id="KW-0663">Pyridoxal phosphate</keyword>
<dbReference type="PROSITE" id="PS00901">
    <property type="entry name" value="CYS_SYNTHASE"/>
    <property type="match status" value="1"/>
</dbReference>
<name>A0ABR8LNX1_9ALTE</name>
<evidence type="ECO:0000259" key="6">
    <source>
        <dbReference type="Pfam" id="PF00291"/>
    </source>
</evidence>
<dbReference type="CDD" id="cd01561">
    <property type="entry name" value="CBS_like"/>
    <property type="match status" value="1"/>
</dbReference>
<comment type="pathway">
    <text evidence="2">Amino-acid biosynthesis; L-cysteine biosynthesis; L-cysteine from L-serine: step 2/2.</text>
</comment>
<comment type="cofactor">
    <cofactor evidence="1">
        <name>pyridoxal 5'-phosphate</name>
        <dbReference type="ChEBI" id="CHEBI:597326"/>
    </cofactor>
</comment>
<dbReference type="InterPro" id="IPR036052">
    <property type="entry name" value="TrpB-like_PALP_sf"/>
</dbReference>
<feature type="domain" description="Tryptophan synthase beta chain-like PALP" evidence="6">
    <location>
        <begin position="23"/>
        <end position="312"/>
    </location>
</feature>
<dbReference type="InterPro" id="IPR050214">
    <property type="entry name" value="Cys_Synth/Cystath_Beta-Synth"/>
</dbReference>
<dbReference type="InterPro" id="IPR001216">
    <property type="entry name" value="P-phosphate_BS"/>
</dbReference>
<comment type="caution">
    <text evidence="7">The sequence shown here is derived from an EMBL/GenBank/DDBJ whole genome shotgun (WGS) entry which is preliminary data.</text>
</comment>
<gene>
    <name evidence="7" type="ORF">HHX48_15155</name>
</gene>
<evidence type="ECO:0000256" key="3">
    <source>
        <dbReference type="ARBA" id="ARBA00012681"/>
    </source>
</evidence>
<keyword evidence="8" id="KW-1185">Reference proteome</keyword>
<dbReference type="SUPFAM" id="SSF53686">
    <property type="entry name" value="Tryptophan synthase beta subunit-like PLP-dependent enzymes"/>
    <property type="match status" value="1"/>
</dbReference>
<evidence type="ECO:0000256" key="1">
    <source>
        <dbReference type="ARBA" id="ARBA00001933"/>
    </source>
</evidence>
<dbReference type="PANTHER" id="PTHR10314">
    <property type="entry name" value="CYSTATHIONINE BETA-SYNTHASE"/>
    <property type="match status" value="1"/>
</dbReference>
<evidence type="ECO:0000313" key="7">
    <source>
        <dbReference type="EMBL" id="MBD3587083.1"/>
    </source>
</evidence>
<comment type="catalytic activity">
    <reaction evidence="5">
        <text>O-acetyl-L-serine + hydrogen sulfide = L-cysteine + acetate</text>
        <dbReference type="Rhea" id="RHEA:14829"/>
        <dbReference type="ChEBI" id="CHEBI:29919"/>
        <dbReference type="ChEBI" id="CHEBI:30089"/>
        <dbReference type="ChEBI" id="CHEBI:35235"/>
        <dbReference type="ChEBI" id="CHEBI:58340"/>
        <dbReference type="EC" id="2.5.1.47"/>
    </reaction>
</comment>
<dbReference type="Proteomes" id="UP000624419">
    <property type="component" value="Unassembled WGS sequence"/>
</dbReference>
<protein>
    <recommendedName>
        <fullName evidence="3">cysteine synthase</fullName>
        <ecNumber evidence="3">2.5.1.47</ecNumber>
    </recommendedName>
</protein>
<sequence>MGRSMLATPHTQLTQPAVIYDSITQTIGRTPLIRMHRLARQLKWHTTPMGKVEFFNPAGSIKDRSALAMFEALLQHTKAIEKLEIIEASSGNNGVACAWLGAMLDVPVTIVIPEHMSVERQHLIRHYGANVITTSRELGTKGAIDHATKLVAARPDAVSLNQFSNRANVYAHQMHTAPEIWHDTQGKVDTVVAGIGTGGTITGLSGALRAKNPDIEIIAVEPARCPVLSESRSGVHNIQGLSSGHIPEILDTSCYNQIITVSDEDAVDFARKLARVEGLAVGISSGAAMWATGQLAQSPDYADKHIVTILPDGAERYFSTSLFASPEEALSMI</sequence>
<dbReference type="EC" id="2.5.1.47" evidence="3"/>
<dbReference type="Pfam" id="PF00291">
    <property type="entry name" value="PALP"/>
    <property type="match status" value="1"/>
</dbReference>
<evidence type="ECO:0000256" key="4">
    <source>
        <dbReference type="ARBA" id="ARBA00022898"/>
    </source>
</evidence>
<evidence type="ECO:0000313" key="8">
    <source>
        <dbReference type="Proteomes" id="UP000624419"/>
    </source>
</evidence>